<name>A0A7S3VBN8_9STRA</name>
<feature type="chain" id="PRO_5030548585" evidence="1">
    <location>
        <begin position="17"/>
        <end position="319"/>
    </location>
</feature>
<gene>
    <name evidence="2" type="ORF">CDEB00056_LOCUS14095</name>
</gene>
<evidence type="ECO:0000256" key="1">
    <source>
        <dbReference type="SAM" id="SignalP"/>
    </source>
</evidence>
<proteinExistence type="predicted"/>
<organism evidence="2">
    <name type="scientific">Chaetoceros debilis</name>
    <dbReference type="NCBI Taxonomy" id="122233"/>
    <lineage>
        <taxon>Eukaryota</taxon>
        <taxon>Sar</taxon>
        <taxon>Stramenopiles</taxon>
        <taxon>Ochrophyta</taxon>
        <taxon>Bacillariophyta</taxon>
        <taxon>Coscinodiscophyceae</taxon>
        <taxon>Chaetocerotophycidae</taxon>
        <taxon>Chaetocerotales</taxon>
        <taxon>Chaetocerotaceae</taxon>
        <taxon>Chaetoceros</taxon>
    </lineage>
</organism>
<sequence>MMLRVIYLSLFTIASALPPLSPSNARNNASLISHEDGSCIIQAAHFLPSEPGIVPKNFKGLRFDCEFDKRFVLPLDLDANQEKEMRGMLVDGRLVANYSMLVFNPPNANPTTSKQMEIKVVDESVRIPRGADMLAYIKTAPTPRPPAFHKEDGDPFFFFPAPKRALVIKVIDSDGDTVSETPAQLSDYVFGTGGDSITARSQLNACSYGKFDLKPESPEGLDSNTSAEGVIKVTIDIPFSSGKYAVESAVRDEAAKILGYELPGEAYDYVMISVKCYQYCNWAAYAYTNSWLSVFKNEFITQPGVILHGKCSATCPTSI</sequence>
<dbReference type="EMBL" id="HBIO01018359">
    <property type="protein sequence ID" value="CAE0469242.1"/>
    <property type="molecule type" value="Transcribed_RNA"/>
</dbReference>
<reference evidence="2" key="1">
    <citation type="submission" date="2021-01" db="EMBL/GenBank/DDBJ databases">
        <authorList>
            <person name="Corre E."/>
            <person name="Pelletier E."/>
            <person name="Niang G."/>
            <person name="Scheremetjew M."/>
            <person name="Finn R."/>
            <person name="Kale V."/>
            <person name="Holt S."/>
            <person name="Cochrane G."/>
            <person name="Meng A."/>
            <person name="Brown T."/>
            <person name="Cohen L."/>
        </authorList>
    </citation>
    <scope>NUCLEOTIDE SEQUENCE</scope>
    <source>
        <strain evidence="2">MM31A-1</strain>
    </source>
</reference>
<accession>A0A7S3VBN8</accession>
<keyword evidence="1" id="KW-0732">Signal</keyword>
<feature type="signal peptide" evidence="1">
    <location>
        <begin position="1"/>
        <end position="16"/>
    </location>
</feature>
<protein>
    <submittedName>
        <fullName evidence="2">Uncharacterized protein</fullName>
    </submittedName>
</protein>
<evidence type="ECO:0000313" key="2">
    <source>
        <dbReference type="EMBL" id="CAE0469242.1"/>
    </source>
</evidence>
<dbReference type="AlphaFoldDB" id="A0A7S3VBN8"/>